<evidence type="ECO:0000259" key="3">
    <source>
        <dbReference type="PROSITE" id="PS50905"/>
    </source>
</evidence>
<dbReference type="InterPro" id="IPR003251">
    <property type="entry name" value="Rr_diiron-bd_dom"/>
</dbReference>
<dbReference type="InterPro" id="IPR012347">
    <property type="entry name" value="Ferritin-like"/>
</dbReference>
<keyword evidence="2" id="KW-0732">Signal</keyword>
<dbReference type="Pfam" id="PF02915">
    <property type="entry name" value="Rubrerythrin"/>
    <property type="match status" value="1"/>
</dbReference>
<proteinExistence type="predicted"/>
<evidence type="ECO:0000313" key="4">
    <source>
        <dbReference type="EMBL" id="MBK9980888.1"/>
    </source>
</evidence>
<dbReference type="Proteomes" id="UP000808337">
    <property type="component" value="Unassembled WGS sequence"/>
</dbReference>
<dbReference type="SUPFAM" id="SSF47240">
    <property type="entry name" value="Ferritin-like"/>
    <property type="match status" value="1"/>
</dbReference>
<sequence>MKPLAILLILASSLTLAMMTSCTGTSTAKDEMQKPVTESMKAANENEAVEKDNSVNESVEKASTPVNAQDVNSINYQNMQDAFKGETTASAKYAAYSQKAEAEGYHEIALLFKAASTSEHIHANNHKAVLEDAGQKVPVITPEFTVKTTNENLKDAIAGETYEINTMYPEFIKNANSAGNQLSLVSLNYAYKTEQKHKPYYEKALAALESNTVKSLPTTYYICSTCGNTYETIAPKRCGISMTSSEKFLKVTDLNS</sequence>
<feature type="signal peptide" evidence="2">
    <location>
        <begin position="1"/>
        <end position="17"/>
    </location>
</feature>
<dbReference type="GO" id="GO:0016491">
    <property type="term" value="F:oxidoreductase activity"/>
    <property type="evidence" value="ECO:0007669"/>
    <property type="project" value="InterPro"/>
</dbReference>
<dbReference type="CDD" id="cd01041">
    <property type="entry name" value="Rubrerythrin"/>
    <property type="match status" value="1"/>
</dbReference>
<dbReference type="InterPro" id="IPR052753">
    <property type="entry name" value="Rbr2/Nigerythrin"/>
</dbReference>
<organism evidence="4 5">
    <name type="scientific">Candidatus Opimibacter skivensis</name>
    <dbReference type="NCBI Taxonomy" id="2982028"/>
    <lineage>
        <taxon>Bacteria</taxon>
        <taxon>Pseudomonadati</taxon>
        <taxon>Bacteroidota</taxon>
        <taxon>Saprospiria</taxon>
        <taxon>Saprospirales</taxon>
        <taxon>Saprospiraceae</taxon>
        <taxon>Candidatus Opimibacter</taxon>
    </lineage>
</organism>
<feature type="chain" id="PRO_5038581539" evidence="2">
    <location>
        <begin position="18"/>
        <end position="256"/>
    </location>
</feature>
<feature type="region of interest" description="Disordered" evidence="1">
    <location>
        <begin position="44"/>
        <end position="64"/>
    </location>
</feature>
<accession>A0A9D7SRW4</accession>
<dbReference type="InterPro" id="IPR009078">
    <property type="entry name" value="Ferritin-like_SF"/>
</dbReference>
<reference evidence="4 5" key="1">
    <citation type="submission" date="2020-10" db="EMBL/GenBank/DDBJ databases">
        <title>Connecting structure to function with the recovery of over 1000 high-quality activated sludge metagenome-assembled genomes encoding full-length rRNA genes using long-read sequencing.</title>
        <authorList>
            <person name="Singleton C.M."/>
            <person name="Petriglieri F."/>
            <person name="Kristensen J.M."/>
            <person name="Kirkegaard R.H."/>
            <person name="Michaelsen T.Y."/>
            <person name="Andersen M.H."/>
            <person name="Karst S.M."/>
            <person name="Dueholm M.S."/>
            <person name="Nielsen P.H."/>
            <person name="Albertsen M."/>
        </authorList>
    </citation>
    <scope>NUCLEOTIDE SEQUENCE [LARGE SCALE GENOMIC DNA]</scope>
    <source>
        <strain evidence="4">Ribe_18-Q3-R11-54_MAXAC.273</strain>
    </source>
</reference>
<feature type="compositionally biased region" description="Basic and acidic residues" evidence="1">
    <location>
        <begin position="48"/>
        <end position="60"/>
    </location>
</feature>
<dbReference type="EMBL" id="JADKGY010000001">
    <property type="protein sequence ID" value="MBK9980888.1"/>
    <property type="molecule type" value="Genomic_DNA"/>
</dbReference>
<name>A0A9D7SRW4_9BACT</name>
<dbReference type="AlphaFoldDB" id="A0A9D7SRW4"/>
<evidence type="ECO:0000256" key="1">
    <source>
        <dbReference type="SAM" id="MobiDB-lite"/>
    </source>
</evidence>
<dbReference type="PANTHER" id="PTHR33746:SF4">
    <property type="entry name" value="RUBRERYTHRIN"/>
    <property type="match status" value="1"/>
</dbReference>
<gene>
    <name evidence="4" type="ORF">IPP15_00445</name>
</gene>
<protein>
    <submittedName>
        <fullName evidence="4">Rubrerythrin</fullName>
    </submittedName>
</protein>
<dbReference type="GO" id="GO:0046872">
    <property type="term" value="F:metal ion binding"/>
    <property type="evidence" value="ECO:0007669"/>
    <property type="project" value="InterPro"/>
</dbReference>
<dbReference type="Gene3D" id="1.20.1260.10">
    <property type="match status" value="1"/>
</dbReference>
<feature type="domain" description="Ferritin-like diiron" evidence="3">
    <location>
        <begin position="69"/>
        <end position="212"/>
    </location>
</feature>
<dbReference type="InterPro" id="IPR009040">
    <property type="entry name" value="Ferritin-like_diiron"/>
</dbReference>
<comment type="caution">
    <text evidence="4">The sequence shown here is derived from an EMBL/GenBank/DDBJ whole genome shotgun (WGS) entry which is preliminary data.</text>
</comment>
<evidence type="ECO:0000256" key="2">
    <source>
        <dbReference type="SAM" id="SignalP"/>
    </source>
</evidence>
<dbReference type="PROSITE" id="PS51257">
    <property type="entry name" value="PROKAR_LIPOPROTEIN"/>
    <property type="match status" value="1"/>
</dbReference>
<dbReference type="PANTHER" id="PTHR33746">
    <property type="entry name" value="RUBRERYTHRIN"/>
    <property type="match status" value="1"/>
</dbReference>
<evidence type="ECO:0000313" key="5">
    <source>
        <dbReference type="Proteomes" id="UP000808337"/>
    </source>
</evidence>
<dbReference type="PROSITE" id="PS50905">
    <property type="entry name" value="FERRITIN_LIKE"/>
    <property type="match status" value="1"/>
</dbReference>